<dbReference type="AlphaFoldDB" id="C5WCE1"/>
<dbReference type="PANTHER" id="PTHR30591">
    <property type="entry name" value="RECBCD ENZYME SUBUNIT RECC"/>
    <property type="match status" value="1"/>
</dbReference>
<evidence type="ECO:0000313" key="12">
    <source>
        <dbReference type="EMBL" id="BAH82997.1"/>
    </source>
</evidence>
<dbReference type="InterPro" id="IPR027417">
    <property type="entry name" value="P-loop_NTPase"/>
</dbReference>
<comment type="miscellaneous">
    <text evidence="10">In the RecBCD complex, RecB has a slow 3'-5' helicase, an exonuclease activity and loads RecA onto ssDNA, RecD has a fast 5'-3' helicase activity, while RecC stimulates the ATPase and processivity of the RecB helicase and contributes to recognition of the Chi site.</text>
</comment>
<dbReference type="EMBL" id="AP010872">
    <property type="protein sequence ID" value="BAH82997.1"/>
    <property type="molecule type" value="Genomic_DNA"/>
</dbReference>
<comment type="function">
    <text evidence="10">A helicase/nuclease that prepares dsDNA breaks (DSB) for recombinational DNA repair. Binds to DSBs and unwinds DNA via a highly rapid and processive ATP-dependent bidirectional helicase activity. Unwinds dsDNA until it encounters a Chi (crossover hotspot instigator) sequence from the 3' direction. Cuts ssDNA a few nucleotides 3' to the Chi site. The properties and activities of the enzyme are changed at Chi. The Chi-altered holoenzyme produces a long 3'-ssDNA overhang and facilitates RecA-binding to the ssDNA for homologous DNA recombination and repair. Holoenzyme degrades any linearized DNA that is unable to undergo homologous recombination. In the holoenzyme this subunit recognizes the wild-type Chi sequence, and when added to isolated RecB increases its ATP-dependent helicase processivity.</text>
</comment>
<keyword evidence="3 10" id="KW-0227">DNA damage</keyword>
<dbReference type="HAMAP" id="MF_01486">
    <property type="entry name" value="RecC"/>
    <property type="match status" value="1"/>
</dbReference>
<keyword evidence="7 10" id="KW-0067">ATP-binding</keyword>
<dbReference type="SUPFAM" id="SSF52980">
    <property type="entry name" value="Restriction endonuclease-like"/>
    <property type="match status" value="1"/>
</dbReference>
<keyword evidence="6 10" id="KW-0269">Exonuclease</keyword>
<dbReference type="InterPro" id="IPR011335">
    <property type="entry name" value="Restrct_endonuc-II-like"/>
</dbReference>
<evidence type="ECO:0000256" key="5">
    <source>
        <dbReference type="ARBA" id="ARBA00022806"/>
    </source>
</evidence>
<evidence type="ECO:0000313" key="13">
    <source>
        <dbReference type="Proteomes" id="UP000061704"/>
    </source>
</evidence>
<gene>
    <name evidence="10 12" type="primary">recC</name>
    <name evidence="12" type="ORF">ICMP_136</name>
</gene>
<dbReference type="NCBIfam" id="TIGR01450">
    <property type="entry name" value="recC"/>
    <property type="match status" value="1"/>
</dbReference>
<keyword evidence="4 10" id="KW-0378">Hydrolase</keyword>
<dbReference type="PANTHER" id="PTHR30591:SF1">
    <property type="entry name" value="RECBCD ENZYME SUBUNIT RECC"/>
    <property type="match status" value="1"/>
</dbReference>
<evidence type="ECO:0000256" key="10">
    <source>
        <dbReference type="HAMAP-Rule" id="MF_01486"/>
    </source>
</evidence>
<evidence type="ECO:0000259" key="11">
    <source>
        <dbReference type="Pfam" id="PF17946"/>
    </source>
</evidence>
<dbReference type="Gene3D" id="3.40.50.300">
    <property type="entry name" value="P-loop containing nucleotide triphosphate hydrolases"/>
    <property type="match status" value="2"/>
</dbReference>
<keyword evidence="9 10" id="KW-0234">DNA repair</keyword>
<dbReference type="GO" id="GO:0003678">
    <property type="term" value="F:DNA helicase activity"/>
    <property type="evidence" value="ECO:0007669"/>
    <property type="project" value="UniProtKB-UniRule"/>
</dbReference>
<dbReference type="Pfam" id="PF04257">
    <property type="entry name" value="Exonuc_V_gamma"/>
    <property type="match status" value="1"/>
</dbReference>
<dbReference type="CDD" id="cd22353">
    <property type="entry name" value="RecC_C-like"/>
    <property type="match status" value="1"/>
</dbReference>
<evidence type="ECO:0000256" key="2">
    <source>
        <dbReference type="ARBA" id="ARBA00022741"/>
    </source>
</evidence>
<dbReference type="GO" id="GO:0003677">
    <property type="term" value="F:DNA binding"/>
    <property type="evidence" value="ECO:0007669"/>
    <property type="project" value="UniProtKB-UniRule"/>
</dbReference>
<comment type="similarity">
    <text evidence="10">Belongs to the RecC family.</text>
</comment>
<dbReference type="GO" id="GO:0008854">
    <property type="term" value="F:exodeoxyribonuclease V activity"/>
    <property type="evidence" value="ECO:0007669"/>
    <property type="project" value="InterPro"/>
</dbReference>
<dbReference type="Pfam" id="PF17946">
    <property type="entry name" value="RecC_C"/>
    <property type="match status" value="1"/>
</dbReference>
<dbReference type="Proteomes" id="UP000061704">
    <property type="component" value="Chromosome"/>
</dbReference>
<dbReference type="GO" id="GO:0009338">
    <property type="term" value="C:exodeoxyribonuclease V complex"/>
    <property type="evidence" value="ECO:0007669"/>
    <property type="project" value="InterPro"/>
</dbReference>
<dbReference type="Gene3D" id="3.40.50.10930">
    <property type="match status" value="1"/>
</dbReference>
<dbReference type="Gene3D" id="1.10.10.160">
    <property type="match status" value="1"/>
</dbReference>
<dbReference type="STRING" id="476281.ICMP_136"/>
<dbReference type="HOGENOM" id="CLU_007513_0_0_6"/>
<evidence type="ECO:0000256" key="8">
    <source>
        <dbReference type="ARBA" id="ARBA00023125"/>
    </source>
</evidence>
<dbReference type="GO" id="GO:0000724">
    <property type="term" value="P:double-strand break repair via homologous recombination"/>
    <property type="evidence" value="ECO:0007669"/>
    <property type="project" value="UniProtKB-UniRule"/>
</dbReference>
<keyword evidence="1 10" id="KW-0540">Nuclease</keyword>
<keyword evidence="5 10" id="KW-0347">Helicase</keyword>
<keyword evidence="2 10" id="KW-0547">Nucleotide-binding</keyword>
<evidence type="ECO:0000256" key="4">
    <source>
        <dbReference type="ARBA" id="ARBA00022801"/>
    </source>
</evidence>
<feature type="domain" description="RecC C-terminal" evidence="11">
    <location>
        <begin position="793"/>
        <end position="1011"/>
    </location>
</feature>
<organism evidence="12 13">
    <name type="scientific">Candidatus Ishikawaella capsulata Mpkobe</name>
    <dbReference type="NCBI Taxonomy" id="476281"/>
    <lineage>
        <taxon>Bacteria</taxon>
        <taxon>Pseudomonadati</taxon>
        <taxon>Pseudomonadota</taxon>
        <taxon>Gammaproteobacteria</taxon>
        <taxon>Enterobacterales</taxon>
        <taxon>Enterobacteriaceae</taxon>
        <taxon>Candidatus Ishikawella</taxon>
    </lineage>
</organism>
<dbReference type="KEGG" id="icp:ICMP_136"/>
<dbReference type="GO" id="GO:0005524">
    <property type="term" value="F:ATP binding"/>
    <property type="evidence" value="ECO:0007669"/>
    <property type="project" value="UniProtKB-UniRule"/>
</dbReference>
<dbReference type="OrthoDB" id="9762834at2"/>
<evidence type="ECO:0000256" key="3">
    <source>
        <dbReference type="ARBA" id="ARBA00022763"/>
    </source>
</evidence>
<keyword evidence="8 10" id="KW-0238">DNA-binding</keyword>
<dbReference type="InterPro" id="IPR006697">
    <property type="entry name" value="RecC"/>
</dbReference>
<comment type="subunit">
    <text evidence="10">Heterotrimer of RecB, RecC and RecD. All subunits contribute to DNA-binding.</text>
</comment>
<evidence type="ECO:0000256" key="6">
    <source>
        <dbReference type="ARBA" id="ARBA00022839"/>
    </source>
</evidence>
<name>C5WCE1_9ENTR</name>
<sequence>MFKVYHSNQLDLLKTLMANIINSQPLKDPFEPEIILVQSKGMEQWLQIELAKDIGISANIKFILPARFIWEMFLLIIPDVPEESAFTKSQMTWKLRKILPYLLSKNIFTSLKYYLTDDSNQTKLFQLSSRIADIFDQYLIYRPDWINLWEEGKNVEGLHSRQEWQGILWKYLVKYTRKLGQSKWHRANLYDFFIKTLKNNKISKNFPKRIFICGISALPPIYWHIFKTLGHYMDVHLLFTNPCREYWEDIKLKHIIDKQSNTKNYFQPEKINPLLASWGKMGRENICVINQMDLVNDIEAFVEINPDNLLHTLQADILNLEVIKKQRPLNSNDTSITFHSCHSIQRELEVLHDYLLTTMEEDRSIEPRDIIVMVTNIDSYVPFIQATFANAPSERYIPFSLSDRRAISTHPIILAFMTLLNLPYSRCTSEEIIKLLEVSAFAAKFSISSEDMHLLRRCIIESGIRWGLDDDNIAELSLPVTGQHTWHFGLKRMLLGYALDSISGDWQGILPYDESGDKLYKLVNNLAELLYKLTYWRKYLSKSRNLNDWRSTCREIIDQFFISNTEINRYLLILEEEWMEIISYGVLAQYNKDITISLLQEDLQRRINQKYIKNYSLTDKINFCSLMPMRTVPFKIVCLLGMNDSIYPRSILPLSFDLMQQKPRQGDRSRRDDDCYLFLEALVSTQQKMYISYIGSSMYDNTKKYPSKLVKELLEYINSSFYLSDHAQSELQNNSIDITKKIIHFHTRIPFAKENFLLTSCYNSFASEWLNAAQGLGYPPKNFVQNLTKFHIKEININQLLKFWSHPVRYWFNRRLGIKFCSIDNQVPNTEPFILQGINLYQIKKQILNFLILNQDINLLYKKYHTAGNLPYGVYGKILWNIQLEKMQYIAQIVRKYYRGRVDLDVNLFIGDILINGCIKQIQNDGILRWNSNILNINDGLRLWIEHLIYCALGKKGISRIYGDKNTIWYFDALPQKIAISKLQEFINGYCLGLNKPLMLLHKSGGEWASTIFNKNTRCIKLDNLTKDKAKMKLLKTWHGNSKMPGEKNDPYLFRIWSSLNENRIKEIIYFAHKWYIPLLQSNKYEKYKN</sequence>
<accession>C5WCE1</accession>
<protein>
    <recommendedName>
        <fullName evidence="10">RecBCD enzyme subunit RecC</fullName>
    </recommendedName>
    <alternativeName>
        <fullName evidence="10">Exonuclease V subunit RecC</fullName>
        <shortName evidence="10">ExoV subunit RecC</shortName>
    </alternativeName>
    <alternativeName>
        <fullName evidence="10">Helicase/nuclease RecBCD subunit RecC</fullName>
    </alternativeName>
</protein>
<proteinExistence type="inferred from homology"/>
<evidence type="ECO:0000256" key="1">
    <source>
        <dbReference type="ARBA" id="ARBA00022722"/>
    </source>
</evidence>
<dbReference type="SUPFAM" id="SSF52540">
    <property type="entry name" value="P-loop containing nucleoside triphosphate hydrolases"/>
    <property type="match status" value="2"/>
</dbReference>
<dbReference type="RefSeq" id="WP_041068810.1">
    <property type="nucleotide sequence ID" value="NZ_AP010872.1"/>
</dbReference>
<evidence type="ECO:0000256" key="9">
    <source>
        <dbReference type="ARBA" id="ARBA00023204"/>
    </source>
</evidence>
<dbReference type="InterPro" id="IPR013986">
    <property type="entry name" value="DExx_box_DNA_helicase_dom_sf"/>
</dbReference>
<evidence type="ECO:0000256" key="7">
    <source>
        <dbReference type="ARBA" id="ARBA00022840"/>
    </source>
</evidence>
<keyword evidence="13" id="KW-1185">Reference proteome</keyword>
<reference evidence="12 13" key="1">
    <citation type="journal article" date="2011" name="Genome Biol. Evol.">
        <title>Reductive evolution of bacterial genome in insect gut environment.</title>
        <authorList>
            <person name="Nikoh N."/>
            <person name="Hosokawa T."/>
            <person name="Ohshima K."/>
            <person name="Hattori M."/>
            <person name="Fukatsu T."/>
        </authorList>
    </citation>
    <scope>NUCLEOTIDE SEQUENCE [LARGE SCALE GENOMIC DNA]</scope>
    <source>
        <strain evidence="12 13">Mpkobe</strain>
    </source>
</reference>
<dbReference type="PIRSF" id="PIRSF000980">
    <property type="entry name" value="RecC"/>
    <property type="match status" value="1"/>
</dbReference>
<dbReference type="Gene3D" id="1.10.10.990">
    <property type="match status" value="1"/>
</dbReference>
<dbReference type="InterPro" id="IPR041500">
    <property type="entry name" value="RecC_C"/>
</dbReference>